<sequence length="95" mass="10656">MANSRLVALLNCLNTALPLSKGYHYHIESNGGYGGPRYYNLAVRRDDLTGGDWIDIPPMGGFTRGRFIHYVNGMLEGALFKNRLNMLPKIQGKEE</sequence>
<gene>
    <name evidence="1" type="ORF">MM415A04108_0006</name>
</gene>
<accession>A0A6M3JL36</accession>
<dbReference type="AlphaFoldDB" id="A0A6M3JL36"/>
<organism evidence="1">
    <name type="scientific">viral metagenome</name>
    <dbReference type="NCBI Taxonomy" id="1070528"/>
    <lineage>
        <taxon>unclassified sequences</taxon>
        <taxon>metagenomes</taxon>
        <taxon>organismal metagenomes</taxon>
    </lineage>
</organism>
<evidence type="ECO:0000313" key="1">
    <source>
        <dbReference type="EMBL" id="QJA69968.1"/>
    </source>
</evidence>
<reference evidence="1" key="1">
    <citation type="submission" date="2020-03" db="EMBL/GenBank/DDBJ databases">
        <title>The deep terrestrial virosphere.</title>
        <authorList>
            <person name="Holmfeldt K."/>
            <person name="Nilsson E."/>
            <person name="Simone D."/>
            <person name="Lopez-Fernandez M."/>
            <person name="Wu X."/>
            <person name="de Brujin I."/>
            <person name="Lundin D."/>
            <person name="Andersson A."/>
            <person name="Bertilsson S."/>
            <person name="Dopson M."/>
        </authorList>
    </citation>
    <scope>NUCLEOTIDE SEQUENCE</scope>
    <source>
        <strain evidence="1">MM415A04108</strain>
    </source>
</reference>
<protein>
    <submittedName>
        <fullName evidence="1">Uncharacterized protein</fullName>
    </submittedName>
</protein>
<name>A0A6M3JL36_9ZZZZ</name>
<dbReference type="EMBL" id="MT141752">
    <property type="protein sequence ID" value="QJA69968.1"/>
    <property type="molecule type" value="Genomic_DNA"/>
</dbReference>
<proteinExistence type="predicted"/>